<accession>A0A1I7Y0L3</accession>
<dbReference type="WBParaSite" id="L893_g11524.t1">
    <property type="protein sequence ID" value="L893_g11524.t1"/>
    <property type="gene ID" value="L893_g11524"/>
</dbReference>
<dbReference type="Proteomes" id="UP000095287">
    <property type="component" value="Unplaced"/>
</dbReference>
<dbReference type="InterPro" id="IPR035914">
    <property type="entry name" value="Sperma_CUB_dom_sf"/>
</dbReference>
<reference evidence="3" key="1">
    <citation type="submission" date="2016-11" db="UniProtKB">
        <authorList>
            <consortium name="WormBaseParasite"/>
        </authorList>
    </citation>
    <scope>IDENTIFICATION</scope>
</reference>
<dbReference type="AlphaFoldDB" id="A0A1I7Y0L3"/>
<dbReference type="Gene3D" id="2.60.120.290">
    <property type="entry name" value="Spermadhesin, CUB domain"/>
    <property type="match status" value="1"/>
</dbReference>
<organism evidence="2 3">
    <name type="scientific">Steinernema glaseri</name>
    <dbReference type="NCBI Taxonomy" id="37863"/>
    <lineage>
        <taxon>Eukaryota</taxon>
        <taxon>Metazoa</taxon>
        <taxon>Ecdysozoa</taxon>
        <taxon>Nematoda</taxon>
        <taxon>Chromadorea</taxon>
        <taxon>Rhabditida</taxon>
        <taxon>Tylenchina</taxon>
        <taxon>Panagrolaimomorpha</taxon>
        <taxon>Strongyloidoidea</taxon>
        <taxon>Steinernematidae</taxon>
        <taxon>Steinernema</taxon>
    </lineage>
</organism>
<dbReference type="SUPFAM" id="SSF49854">
    <property type="entry name" value="Spermadhesin, CUB domain"/>
    <property type="match status" value="2"/>
</dbReference>
<sequence length="855" mass="94379">MLSRVLTIVALLVLTSSSAATLSFVECPKNSTASHIVSVPSNGSIGLRSYDWPNSMTDYVGRARFGKCGFQIESASKQKLGLFFTNAHVLLAQDGGDSQAFDTNDQEYDYVQAISSDDGELSFDVQNVSGNYKFTHRWTGLEAIVGAYDDESTCPFVTGENTVTVLEDEPRVAASHWDFSTNSTNIPPQSCLWRFAPKPGYTLKIVFPVFSISEAVALLEDKTTLFPTESGKELPSRVFYTDKNFTLAYARGSRMSGPDASRFVAVISSFPAQAVPARNGVCSGNKTLTLTETLWLRNVHQRENDFFLPYENNQECSWKLNTIPGKLLQFSLANHDVENFCESLTLRTPSTSADLMHKKSYDLTPVYTTNGSEVAEIHWKSDGDYVRSGFSVMADYLDCSCSSPGTIALTKTNKTASISPAADGGYYCPSMHCHWNISSPPNTMLVLEPRGGLRACLSASKDFNDTVVISDGTTSYTLTYDNDGPSQFTFFGKSVSVEFTSSAKAVEFVYEKGIYSIGLSYADMSTLKDKNNVTTISSSSQHTYFNTQDLKQQFSSVTYTLSEELKGKKLQLYTLQLVWSSSSGNIIVIDGDLSSPVTVAFLTTLISSAHFSGFAAPFTSTTGRITIMYLDEYYYNSFGPNGGYDLFFKVYDDSRDCDEKKAVYYVRQSPGYDEYAVYIADSSSLHLCPLTIISQRYLSLNDLNLHVNSLEGTDKNVSVLPGSDFSATPFFEFNQKNQDKWSNTKLSGKIFTVLVPVGGRLNFTARFTEISNTTYADISPPNGIFMSPNYPYGDDSVTYMGRKLVISSSSSKKFKVDFDVFVGELSSSSSLLVYTDKASVMFNPQKQVFECISHP</sequence>
<keyword evidence="1" id="KW-0732">Signal</keyword>
<keyword evidence="2" id="KW-1185">Reference proteome</keyword>
<name>A0A1I7Y0L3_9BILA</name>
<feature type="signal peptide" evidence="1">
    <location>
        <begin position="1"/>
        <end position="20"/>
    </location>
</feature>
<evidence type="ECO:0000256" key="1">
    <source>
        <dbReference type="SAM" id="SignalP"/>
    </source>
</evidence>
<proteinExistence type="predicted"/>
<feature type="chain" id="PRO_5009311568" evidence="1">
    <location>
        <begin position="21"/>
        <end position="855"/>
    </location>
</feature>
<evidence type="ECO:0000313" key="2">
    <source>
        <dbReference type="Proteomes" id="UP000095287"/>
    </source>
</evidence>
<evidence type="ECO:0000313" key="3">
    <source>
        <dbReference type="WBParaSite" id="L893_g11524.t1"/>
    </source>
</evidence>
<protein>
    <submittedName>
        <fullName evidence="3">CUB domain-containing protein</fullName>
    </submittedName>
</protein>